<name>A0A382ICY1_9ZZZZ</name>
<keyword evidence="1" id="KW-1133">Transmembrane helix</keyword>
<evidence type="ECO:0000256" key="1">
    <source>
        <dbReference type="SAM" id="Phobius"/>
    </source>
</evidence>
<protein>
    <submittedName>
        <fullName evidence="2">Uncharacterized protein</fullName>
    </submittedName>
</protein>
<accession>A0A382ICY1</accession>
<evidence type="ECO:0000313" key="2">
    <source>
        <dbReference type="EMBL" id="SVB97152.1"/>
    </source>
</evidence>
<dbReference type="AlphaFoldDB" id="A0A382ICY1"/>
<dbReference type="EMBL" id="UINC01066438">
    <property type="protein sequence ID" value="SVB97152.1"/>
    <property type="molecule type" value="Genomic_DNA"/>
</dbReference>
<reference evidence="2" key="1">
    <citation type="submission" date="2018-05" db="EMBL/GenBank/DDBJ databases">
        <authorList>
            <person name="Lanie J.A."/>
            <person name="Ng W.-L."/>
            <person name="Kazmierczak K.M."/>
            <person name="Andrzejewski T.M."/>
            <person name="Davidsen T.M."/>
            <person name="Wayne K.J."/>
            <person name="Tettelin H."/>
            <person name="Glass J.I."/>
            <person name="Rusch D."/>
            <person name="Podicherti R."/>
            <person name="Tsui H.-C.T."/>
            <person name="Winkler M.E."/>
        </authorList>
    </citation>
    <scope>NUCLEOTIDE SEQUENCE</scope>
</reference>
<organism evidence="2">
    <name type="scientific">marine metagenome</name>
    <dbReference type="NCBI Taxonomy" id="408172"/>
    <lineage>
        <taxon>unclassified sequences</taxon>
        <taxon>metagenomes</taxon>
        <taxon>ecological metagenomes</taxon>
    </lineage>
</organism>
<keyword evidence="1" id="KW-0472">Membrane</keyword>
<keyword evidence="1" id="KW-0812">Transmembrane</keyword>
<sequence>MTRPRKRILTATITLLLMLQTAAPALACPVCFSANKKSRTAFLVTTGLLSTMPWMIIGGGVFWYKRRMRELDKESGDEKSLPDQDSPPE</sequence>
<gene>
    <name evidence="2" type="ORF">METZ01_LOCUS250006</name>
</gene>
<proteinExistence type="predicted"/>
<feature type="transmembrane region" description="Helical" evidence="1">
    <location>
        <begin position="43"/>
        <end position="64"/>
    </location>
</feature>